<dbReference type="Pfam" id="PF06374">
    <property type="entry name" value="NDUF_C2"/>
    <property type="match status" value="1"/>
</dbReference>
<dbReference type="GO" id="GO:0005743">
    <property type="term" value="C:mitochondrial inner membrane"/>
    <property type="evidence" value="ECO:0007669"/>
    <property type="project" value="InterPro"/>
</dbReference>
<dbReference type="EMBL" id="GL882887">
    <property type="protein sequence ID" value="EGF79090.1"/>
    <property type="molecule type" value="Genomic_DNA"/>
</dbReference>
<dbReference type="GeneID" id="18243773"/>
<dbReference type="AlphaFoldDB" id="F4P7D8"/>
<evidence type="ECO:0000313" key="1">
    <source>
        <dbReference type="EMBL" id="EGF79090.1"/>
    </source>
</evidence>
<proteinExistence type="predicted"/>
<reference evidence="1 2" key="1">
    <citation type="submission" date="2009-12" db="EMBL/GenBank/DDBJ databases">
        <title>The draft genome of Batrachochytrium dendrobatidis.</title>
        <authorList>
            <consortium name="US DOE Joint Genome Institute (JGI-PGF)"/>
            <person name="Kuo A."/>
            <person name="Salamov A."/>
            <person name="Schmutz J."/>
            <person name="Lucas S."/>
            <person name="Pitluck S."/>
            <person name="Rosenblum E."/>
            <person name="Stajich J."/>
            <person name="Eisen M."/>
            <person name="Grigoriev I.V."/>
        </authorList>
    </citation>
    <scope>NUCLEOTIDE SEQUENCE [LARGE SCALE GENOMIC DNA]</scope>
    <source>
        <strain evidence="2">JAM81 / FGSC 10211</strain>
    </source>
</reference>
<dbReference type="OrthoDB" id="2141050at2759"/>
<dbReference type="GO" id="GO:0006120">
    <property type="term" value="P:mitochondrial electron transport, NADH to ubiquinone"/>
    <property type="evidence" value="ECO:0007669"/>
    <property type="project" value="InterPro"/>
</dbReference>
<dbReference type="PANTHER" id="PTHR39218:SF1">
    <property type="entry name" value="OXIDOREDUCTASE 14 KDA SUBUNIT, PUTATIVE (AFU_ORTHOLOGUE AFUA_1G12110)-RELATED"/>
    <property type="match status" value="1"/>
</dbReference>
<dbReference type="HOGENOM" id="CLU_2333313_0_0_1"/>
<evidence type="ECO:0000313" key="2">
    <source>
        <dbReference type="Proteomes" id="UP000007241"/>
    </source>
</evidence>
<dbReference type="InParanoid" id="F4P7D8"/>
<gene>
    <name evidence="1" type="ORF">BATDEDRAFT_90167</name>
</gene>
<dbReference type="STRING" id="684364.F4P7D8"/>
<dbReference type="PANTHER" id="PTHR39218">
    <property type="entry name" value="OXIDOREDUCTASE 14 KDA SUBUNIT, PUTATIVE (AFU_ORTHOLOGUE AFUA_1G12110)-RELATED"/>
    <property type="match status" value="1"/>
</dbReference>
<name>F4P7D8_BATDJ</name>
<accession>F4P7D8</accession>
<dbReference type="RefSeq" id="XP_006680571.1">
    <property type="nucleotide sequence ID" value="XM_006680508.1"/>
</dbReference>
<dbReference type="InterPro" id="IPR009423">
    <property type="entry name" value="NDUC2"/>
</dbReference>
<protein>
    <submittedName>
        <fullName evidence="1">Uncharacterized protein</fullName>
    </submittedName>
</protein>
<sequence length="98" mass="11280">MILLPTHSIGIKPTRLEMAGDMAFWGFGGFLVQTWQNGIMKRPLLSKPHLHLVCSAIGAGVGYLIHRHYSGQMDYLEKQRDMLVRRRMDRMKRDGLLD</sequence>
<dbReference type="Proteomes" id="UP000007241">
    <property type="component" value="Unassembled WGS sequence"/>
</dbReference>
<organism evidence="1 2">
    <name type="scientific">Batrachochytrium dendrobatidis (strain JAM81 / FGSC 10211)</name>
    <name type="common">Frog chytrid fungus</name>
    <dbReference type="NCBI Taxonomy" id="684364"/>
    <lineage>
        <taxon>Eukaryota</taxon>
        <taxon>Fungi</taxon>
        <taxon>Fungi incertae sedis</taxon>
        <taxon>Chytridiomycota</taxon>
        <taxon>Chytridiomycota incertae sedis</taxon>
        <taxon>Chytridiomycetes</taxon>
        <taxon>Rhizophydiales</taxon>
        <taxon>Rhizophydiales incertae sedis</taxon>
        <taxon>Batrachochytrium</taxon>
    </lineage>
</organism>
<keyword evidence="2" id="KW-1185">Reference proteome</keyword>